<organism evidence="2 3">
    <name type="scientific">Nocardioides daphniae</name>
    <dbReference type="NCBI Taxonomy" id="402297"/>
    <lineage>
        <taxon>Bacteria</taxon>
        <taxon>Bacillati</taxon>
        <taxon>Actinomycetota</taxon>
        <taxon>Actinomycetes</taxon>
        <taxon>Propionibacteriales</taxon>
        <taxon>Nocardioidaceae</taxon>
        <taxon>Nocardioides</taxon>
    </lineage>
</organism>
<name>A0A4P7UDJ9_9ACTN</name>
<protein>
    <submittedName>
        <fullName evidence="2">Conjugal transfer protein</fullName>
    </submittedName>
</protein>
<dbReference type="InterPro" id="IPR014862">
    <property type="entry name" value="TrwC"/>
</dbReference>
<dbReference type="SUPFAM" id="SSF52540">
    <property type="entry name" value="P-loop containing nucleoside triphosphate hydrolases"/>
    <property type="match status" value="2"/>
</dbReference>
<dbReference type="Gene3D" id="3.40.50.300">
    <property type="entry name" value="P-loop containing nucleotide triphosphate hydrolases"/>
    <property type="match status" value="2"/>
</dbReference>
<proteinExistence type="predicted"/>
<evidence type="ECO:0000313" key="2">
    <source>
        <dbReference type="EMBL" id="QCC77408.1"/>
    </source>
</evidence>
<evidence type="ECO:0000259" key="1">
    <source>
        <dbReference type="SMART" id="SM00382"/>
    </source>
</evidence>
<dbReference type="OrthoDB" id="4524286at2"/>
<dbReference type="SUPFAM" id="SSF55464">
    <property type="entry name" value="Origin of replication-binding domain, RBD-like"/>
    <property type="match status" value="1"/>
</dbReference>
<feature type="domain" description="AAA+ ATPase" evidence="1">
    <location>
        <begin position="566"/>
        <end position="718"/>
    </location>
</feature>
<dbReference type="Gene3D" id="2.30.30.940">
    <property type="match status" value="1"/>
</dbReference>
<dbReference type="Pfam" id="PF08751">
    <property type="entry name" value="TrwC"/>
    <property type="match status" value="1"/>
</dbReference>
<dbReference type="SMART" id="SM00382">
    <property type="entry name" value="AAA"/>
    <property type="match status" value="1"/>
</dbReference>
<dbReference type="AlphaFoldDB" id="A0A4P7UDJ9"/>
<accession>A0A4P7UDJ9</accession>
<evidence type="ECO:0000313" key="3">
    <source>
        <dbReference type="Proteomes" id="UP000297025"/>
    </source>
</evidence>
<dbReference type="Pfam" id="PF13604">
    <property type="entry name" value="AAA_30"/>
    <property type="match status" value="1"/>
</dbReference>
<sequence>MTSAHLHYEEVPPVTVSMRKMSAGEGYKYLLRSVACGDGNRSLSTPLTRYYAQAGTPPGVWMGSGVAELGQGALAVGDTVTERQLMLLIGAGRDPVTGKQLGSAFQQFASHQQRVDERTASLNPHLGEEERAQVVDEIEADELAKGTKTATAGFDFTFSVPKSVSVLWGVADAATQALIVDAHHRAVAEVVSLLERDVAVTRAGANARDGATAHHAVAGVAATAYDHWDSRAGDPQLHTHVVVSSKVRTVFDGRWRSLDSRPLFASVVAMSEHYNAVLADLLQRSFGLEWELRERGGNRNPAFELAGVGEELVGEFSNRARAIELEKDRLVAQFERDHGRTPDAATVIKLRATATLTTRPEKTVRSLADLTHDWRTRATRLLGTDATRWADGLLARGSHDEGPRLARGLLHADDITPAMVTEVAHATVGTVSTKRSTWKHWNLWAEASRQTMQWRFATPADRDEAVAAIVTRAEEISIALTPPELAYSPGVFRRSDGTSLLRPRHSVMFTSKLILAAEDRLLARGEHRDAPVVALDVIESVARSEVPGHRLGNEQTATLASIAVSGRQVDLLIGPAGAGKTTTMRALHQAWTKVHGRGSVVGLAPSAAAADVLAQDLGVACDNTAKWLHEHDHGRVAFRRGQLVIVDEATLAGTLTLDRLTGLAAEVGAKVLLVGDWAQLQSIDAGGAFPLLAEARDDTPELAEVHRFTHDWEKDASLDLRHGRTKAISAYARNDRIKDGAHADMLDAAYLAWRNDLANGLSSVLVTDSTDAMVELNERARAERLHDGETLPTREVELHDGTRASGGDLIITRRNQRQLGVGRGGWVKNGDRWRVTDVRADGSLVAQRLGRRTAASVVLPADYVTEHVDLGYAVTAHRAQGLTVDTAHVVVTSSTTRENLYVTMTRGRDSNSVYVALDEPDDSHVSPKLGDATAATVLFGVLRHSGVELSAHQTLTQEHERWSGFDQIVAEYLTIAAEAQRDRWITELLTAGLSTDQVEGVIASTSFGPLAAELRRAEASGQDLPGTLRKVITQRRLDDADDIGAVLISRLRHTRTRAQDRKRRGRLIAGLVVAAEGPMPDDMSRALKEREDLMEDRATSLSETAVAQKEPWLRRCGAPPADPRQRHAWLQEVRTVAAYRDLWNVDHEVPVGDGGVSDRQHADAVRARRAAHRAGVIAAGDSGRLGAGHLRGEITHI</sequence>
<dbReference type="RefSeq" id="WP_135832453.1">
    <property type="nucleotide sequence ID" value="NZ_BMCK01000004.1"/>
</dbReference>
<dbReference type="InterPro" id="IPR003593">
    <property type="entry name" value="AAA+_ATPase"/>
</dbReference>
<dbReference type="NCBIfam" id="NF041492">
    <property type="entry name" value="MobF"/>
    <property type="match status" value="1"/>
</dbReference>
<dbReference type="Proteomes" id="UP000297025">
    <property type="component" value="Chromosome"/>
</dbReference>
<dbReference type="KEGG" id="ndp:E2C04_09830"/>
<dbReference type="CDD" id="cd18809">
    <property type="entry name" value="SF1_C_RecD"/>
    <property type="match status" value="1"/>
</dbReference>
<reference evidence="2 3" key="1">
    <citation type="journal article" date="2008" name="Int. J. Syst. Evol. Microbiol.">
        <title>Nocardioides daphniae sp. nov., isolated from Daphnia cucullata (Crustacea: Cladocera).</title>
        <authorList>
            <person name="Toth E.M."/>
            <person name="Keki Z."/>
            <person name="Homonnay Z.G."/>
            <person name="Borsodi A.K."/>
            <person name="Marialigeti K."/>
            <person name="Schumann P."/>
        </authorList>
    </citation>
    <scope>NUCLEOTIDE SEQUENCE [LARGE SCALE GENOMIC DNA]</scope>
    <source>
        <strain evidence="2 3">JCM 16608</strain>
    </source>
</reference>
<dbReference type="InterPro" id="IPR027417">
    <property type="entry name" value="P-loop_NTPase"/>
</dbReference>
<gene>
    <name evidence="2" type="ORF">E2C04_09830</name>
</gene>
<dbReference type="EMBL" id="CP038462">
    <property type="protein sequence ID" value="QCC77408.1"/>
    <property type="molecule type" value="Genomic_DNA"/>
</dbReference>